<gene>
    <name evidence="6" type="ORF">CBF36_07770</name>
</gene>
<evidence type="ECO:0000259" key="5">
    <source>
        <dbReference type="PROSITE" id="PS50305"/>
    </source>
</evidence>
<comment type="caution">
    <text evidence="6">The sequence shown here is derived from an EMBL/GenBank/DDBJ whole genome shotgun (WGS) entry which is preliminary data.</text>
</comment>
<keyword evidence="4" id="KW-0862">Zinc</keyword>
<reference evidence="6 7" key="1">
    <citation type="submission" date="2017-05" db="EMBL/GenBank/DDBJ databases">
        <title>Vagococcus spp. assemblies.</title>
        <authorList>
            <person name="Gulvik C.A."/>
        </authorList>
    </citation>
    <scope>NUCLEOTIDE SEQUENCE [LARGE SCALE GENOMIC DNA]</scope>
    <source>
        <strain evidence="6 7">SS1994</strain>
    </source>
</reference>
<dbReference type="GO" id="GO:0070403">
    <property type="term" value="F:NAD+ binding"/>
    <property type="evidence" value="ECO:0007669"/>
    <property type="project" value="InterPro"/>
</dbReference>
<protein>
    <recommendedName>
        <fullName evidence="1">protein acetyllysine N-acetyltransferase</fullName>
        <ecNumber evidence="1">2.3.1.286</ecNumber>
    </recommendedName>
</protein>
<dbReference type="Gene3D" id="3.30.1600.10">
    <property type="entry name" value="SIR2/SIRT2 'Small Domain"/>
    <property type="match status" value="1"/>
</dbReference>
<name>A0A429ZH99_9ENTE</name>
<evidence type="ECO:0000256" key="2">
    <source>
        <dbReference type="ARBA" id="ARBA00022679"/>
    </source>
</evidence>
<keyword evidence="7" id="KW-1185">Reference proteome</keyword>
<feature type="binding site" evidence="4">
    <location>
        <position position="125"/>
    </location>
    <ligand>
        <name>Zn(2+)</name>
        <dbReference type="ChEBI" id="CHEBI:29105"/>
    </ligand>
</feature>
<dbReference type="SUPFAM" id="SSF52467">
    <property type="entry name" value="DHS-like NAD/FAD-binding domain"/>
    <property type="match status" value="1"/>
</dbReference>
<accession>A0A429ZH99</accession>
<dbReference type="Gene3D" id="3.40.50.1220">
    <property type="entry name" value="TPP-binding domain"/>
    <property type="match status" value="1"/>
</dbReference>
<feature type="binding site" evidence="4">
    <location>
        <position position="143"/>
    </location>
    <ligand>
        <name>Zn(2+)</name>
        <dbReference type="ChEBI" id="CHEBI:29105"/>
    </ligand>
</feature>
<dbReference type="InterPro" id="IPR050134">
    <property type="entry name" value="NAD-dep_sirtuin_deacylases"/>
</dbReference>
<feature type="domain" description="Deacetylase sirtuin-type" evidence="5">
    <location>
        <begin position="1"/>
        <end position="227"/>
    </location>
</feature>
<sequence length="232" mass="26022">MIDLEEQAIEILKQAKNIVFMTGAGVSTASGIPDYRSMTGVYHGVDNPEYLLSHTCLKREPDVFYQFVKQLYHPSAKPNVIHKKMAELSQTKQVGIVTQNIDDLHIKAGSPNVVSFHGSLYDCYCQKCGQSVSVSDYMQIMYHKECGGIIRPNVVLYEEGLSESNIETAISWLSQADVVCIVGTTFQVYPFSGLIHYRKPDSQVIVINKEPISLMEPHLLVQQKGENFFSNI</sequence>
<dbReference type="InterPro" id="IPR029035">
    <property type="entry name" value="DHS-like_NAD/FAD-binding_dom"/>
</dbReference>
<dbReference type="NCBIfam" id="NF001752">
    <property type="entry name" value="PRK00481.1-1"/>
    <property type="match status" value="1"/>
</dbReference>
<feature type="active site" description="Proton acceptor" evidence="4">
    <location>
        <position position="117"/>
    </location>
</feature>
<dbReference type="GO" id="GO:0046872">
    <property type="term" value="F:metal ion binding"/>
    <property type="evidence" value="ECO:0007669"/>
    <property type="project" value="UniProtKB-KW"/>
</dbReference>
<keyword evidence="4" id="KW-0479">Metal-binding</keyword>
<dbReference type="InterPro" id="IPR026591">
    <property type="entry name" value="Sirtuin_cat_small_dom_sf"/>
</dbReference>
<dbReference type="InterPro" id="IPR003000">
    <property type="entry name" value="Sirtuin"/>
</dbReference>
<dbReference type="Proteomes" id="UP000288490">
    <property type="component" value="Unassembled WGS sequence"/>
</dbReference>
<dbReference type="OrthoDB" id="9800582at2"/>
<dbReference type="EMBL" id="NGJT01000013">
    <property type="protein sequence ID" value="RST93103.1"/>
    <property type="molecule type" value="Genomic_DNA"/>
</dbReference>
<dbReference type="InterPro" id="IPR026590">
    <property type="entry name" value="Ssirtuin_cat_dom"/>
</dbReference>
<feature type="binding site" evidence="4">
    <location>
        <position position="146"/>
    </location>
    <ligand>
        <name>Zn(2+)</name>
        <dbReference type="ChEBI" id="CHEBI:29105"/>
    </ligand>
</feature>
<evidence type="ECO:0000256" key="3">
    <source>
        <dbReference type="ARBA" id="ARBA00023027"/>
    </source>
</evidence>
<evidence type="ECO:0000313" key="7">
    <source>
        <dbReference type="Proteomes" id="UP000288490"/>
    </source>
</evidence>
<evidence type="ECO:0000256" key="1">
    <source>
        <dbReference type="ARBA" id="ARBA00012928"/>
    </source>
</evidence>
<evidence type="ECO:0000313" key="6">
    <source>
        <dbReference type="EMBL" id="RST93103.1"/>
    </source>
</evidence>
<dbReference type="PROSITE" id="PS50305">
    <property type="entry name" value="SIRTUIN"/>
    <property type="match status" value="1"/>
</dbReference>
<dbReference type="PANTHER" id="PTHR11085:SF4">
    <property type="entry name" value="NAD-DEPENDENT PROTEIN DEACYLASE"/>
    <property type="match status" value="1"/>
</dbReference>
<dbReference type="Pfam" id="PF02146">
    <property type="entry name" value="SIR2"/>
    <property type="match status" value="1"/>
</dbReference>
<dbReference type="AlphaFoldDB" id="A0A429ZH99"/>
<feature type="binding site" evidence="4">
    <location>
        <position position="128"/>
    </location>
    <ligand>
        <name>Zn(2+)</name>
        <dbReference type="ChEBI" id="CHEBI:29105"/>
    </ligand>
</feature>
<dbReference type="GO" id="GO:0017136">
    <property type="term" value="F:histone deacetylase activity, NAD-dependent"/>
    <property type="evidence" value="ECO:0007669"/>
    <property type="project" value="TreeGrafter"/>
</dbReference>
<proteinExistence type="predicted"/>
<keyword evidence="2" id="KW-0808">Transferase</keyword>
<dbReference type="PANTHER" id="PTHR11085">
    <property type="entry name" value="NAD-DEPENDENT PROTEIN DEACYLASE SIRTUIN-5, MITOCHONDRIAL-RELATED"/>
    <property type="match status" value="1"/>
</dbReference>
<keyword evidence="3" id="KW-0520">NAD</keyword>
<dbReference type="EC" id="2.3.1.286" evidence="1"/>
<organism evidence="6 7">
    <name type="scientific">Vagococcus bubulae</name>
    <dbReference type="NCBI Taxonomy" id="1977868"/>
    <lineage>
        <taxon>Bacteria</taxon>
        <taxon>Bacillati</taxon>
        <taxon>Bacillota</taxon>
        <taxon>Bacilli</taxon>
        <taxon>Lactobacillales</taxon>
        <taxon>Enterococcaceae</taxon>
        <taxon>Vagococcus</taxon>
    </lineage>
</organism>
<evidence type="ECO:0000256" key="4">
    <source>
        <dbReference type="PROSITE-ProRule" id="PRU00236"/>
    </source>
</evidence>